<dbReference type="EMBL" id="FOIW01000001">
    <property type="protein sequence ID" value="SEV81988.1"/>
    <property type="molecule type" value="Genomic_DNA"/>
</dbReference>
<accession>A0A1I0M1F4</accession>
<dbReference type="Proteomes" id="UP000182125">
    <property type="component" value="Unassembled WGS sequence"/>
</dbReference>
<evidence type="ECO:0000256" key="4">
    <source>
        <dbReference type="HAMAP-Rule" id="MF_00511"/>
    </source>
</evidence>
<dbReference type="InterPro" id="IPR001210">
    <property type="entry name" value="Ribosomal_eS17"/>
</dbReference>
<name>A0A1I0M1F4_9EURY</name>
<evidence type="ECO:0000313" key="5">
    <source>
        <dbReference type="EMBL" id="SEV81988.1"/>
    </source>
</evidence>
<reference evidence="5 6" key="1">
    <citation type="submission" date="2016-10" db="EMBL/GenBank/DDBJ databases">
        <authorList>
            <person name="de Groot N.N."/>
        </authorList>
    </citation>
    <scope>NUCLEOTIDE SEQUENCE [LARGE SCALE GENOMIC DNA]</scope>
    <source>
        <strain evidence="5 6">OGL-20</strain>
    </source>
</reference>
<dbReference type="InterPro" id="IPR036401">
    <property type="entry name" value="Ribosomal_eS17_sf"/>
</dbReference>
<evidence type="ECO:0000256" key="3">
    <source>
        <dbReference type="ARBA" id="ARBA00023274"/>
    </source>
</evidence>
<dbReference type="GO" id="GO:0005840">
    <property type="term" value="C:ribosome"/>
    <property type="evidence" value="ECO:0007669"/>
    <property type="project" value="UniProtKB-KW"/>
</dbReference>
<dbReference type="NCBIfam" id="NF002242">
    <property type="entry name" value="PRK01151.1"/>
    <property type="match status" value="1"/>
</dbReference>
<dbReference type="PANTHER" id="PTHR10732:SF0">
    <property type="entry name" value="40S RIBOSOMAL PROTEIN S17"/>
    <property type="match status" value="1"/>
</dbReference>
<dbReference type="GO" id="GO:0005829">
    <property type="term" value="C:cytosol"/>
    <property type="evidence" value="ECO:0007669"/>
    <property type="project" value="UniProtKB-ARBA"/>
</dbReference>
<dbReference type="SUPFAM" id="SSF116820">
    <property type="entry name" value="Rps17e-like"/>
    <property type="match status" value="1"/>
</dbReference>
<keyword evidence="3 4" id="KW-0687">Ribonucleoprotein</keyword>
<organism evidence="5 6">
    <name type="scientific">Thermococcus thioreducens</name>
    <dbReference type="NCBI Taxonomy" id="277988"/>
    <lineage>
        <taxon>Archaea</taxon>
        <taxon>Methanobacteriati</taxon>
        <taxon>Methanobacteriota</taxon>
        <taxon>Thermococci</taxon>
        <taxon>Thermococcales</taxon>
        <taxon>Thermococcaceae</taxon>
        <taxon>Thermococcus</taxon>
    </lineage>
</organism>
<dbReference type="AlphaFoldDB" id="A0A1I0M1F4"/>
<protein>
    <recommendedName>
        <fullName evidence="4">Small ribosomal subunit protein eS17</fullName>
    </recommendedName>
</protein>
<dbReference type="GO" id="GO:1990904">
    <property type="term" value="C:ribonucleoprotein complex"/>
    <property type="evidence" value="ECO:0007669"/>
    <property type="project" value="UniProtKB-KW"/>
</dbReference>
<comment type="similarity">
    <text evidence="1 4">Belongs to the eukaryotic ribosomal protein eS17 family.</text>
</comment>
<gene>
    <name evidence="4" type="primary">rps17e</name>
    <name evidence="5" type="ORF">SAMN05216170_0108</name>
</gene>
<dbReference type="GO" id="GO:0006412">
    <property type="term" value="P:translation"/>
    <property type="evidence" value="ECO:0007669"/>
    <property type="project" value="UniProtKB-UniRule"/>
</dbReference>
<dbReference type="Pfam" id="PF00833">
    <property type="entry name" value="Ribosomal_S17e"/>
    <property type="match status" value="1"/>
</dbReference>
<evidence type="ECO:0000256" key="2">
    <source>
        <dbReference type="ARBA" id="ARBA00022980"/>
    </source>
</evidence>
<sequence>MMGNIKQTFIKRVARELFDRYPNEFTGDFEHNKKKVEELTNVTSKTIRNRIAGYITRLVRMKEEGKML</sequence>
<dbReference type="HAMAP" id="MF_00511">
    <property type="entry name" value="Ribosomal_eS17"/>
    <property type="match status" value="1"/>
</dbReference>
<dbReference type="GO" id="GO:0003735">
    <property type="term" value="F:structural constituent of ribosome"/>
    <property type="evidence" value="ECO:0007669"/>
    <property type="project" value="InterPro"/>
</dbReference>
<dbReference type="InterPro" id="IPR018273">
    <property type="entry name" value="Ribosomal_eS17_CS"/>
</dbReference>
<keyword evidence="2 4" id="KW-0689">Ribosomal protein</keyword>
<evidence type="ECO:0000313" key="6">
    <source>
        <dbReference type="Proteomes" id="UP000182125"/>
    </source>
</evidence>
<dbReference type="PANTHER" id="PTHR10732">
    <property type="entry name" value="40S RIBOSOMAL PROTEIN S17"/>
    <property type="match status" value="1"/>
</dbReference>
<evidence type="ECO:0000256" key="1">
    <source>
        <dbReference type="ARBA" id="ARBA00010444"/>
    </source>
</evidence>
<dbReference type="PROSITE" id="PS00712">
    <property type="entry name" value="RIBOSOMAL_S17E"/>
    <property type="match status" value="1"/>
</dbReference>
<dbReference type="Gene3D" id="1.10.60.20">
    <property type="entry name" value="Ribosomal protein S17e-like"/>
    <property type="match status" value="1"/>
</dbReference>
<proteinExistence type="inferred from homology"/>